<protein>
    <submittedName>
        <fullName evidence="10">Efflux RND transporter periplasmic adaptor subunit</fullName>
    </submittedName>
</protein>
<evidence type="ECO:0000256" key="2">
    <source>
        <dbReference type="ARBA" id="ARBA00009477"/>
    </source>
</evidence>
<keyword evidence="3" id="KW-0175">Coiled coil</keyword>
<dbReference type="InterPro" id="IPR058624">
    <property type="entry name" value="MdtA-like_HH"/>
</dbReference>
<name>A0AAU7KQ60_9GAMM</name>
<dbReference type="Pfam" id="PF25967">
    <property type="entry name" value="RND-MFP_C"/>
    <property type="match status" value="1"/>
</dbReference>
<feature type="compositionally biased region" description="Low complexity" evidence="4">
    <location>
        <begin position="435"/>
        <end position="451"/>
    </location>
</feature>
<dbReference type="Gene3D" id="1.10.287.470">
    <property type="entry name" value="Helix hairpin bin"/>
    <property type="match status" value="1"/>
</dbReference>
<organism evidence="10">
    <name type="scientific">Halomonas sp. H10-59</name>
    <dbReference type="NCBI Taxonomy" id="2950874"/>
    <lineage>
        <taxon>Bacteria</taxon>
        <taxon>Pseudomonadati</taxon>
        <taxon>Pseudomonadota</taxon>
        <taxon>Gammaproteobacteria</taxon>
        <taxon>Oceanospirillales</taxon>
        <taxon>Halomonadaceae</taxon>
        <taxon>Halomonas</taxon>
    </lineage>
</organism>
<comment type="subcellular location">
    <subcellularLocation>
        <location evidence="1">Cell inner membrane</location>
        <topology evidence="1">Lipid-anchor</topology>
    </subcellularLocation>
</comment>
<evidence type="ECO:0000313" key="10">
    <source>
        <dbReference type="EMBL" id="XBO73901.1"/>
    </source>
</evidence>
<feature type="domain" description="Multidrug resistance protein MdtA-like beta-barrel" evidence="8">
    <location>
        <begin position="212"/>
        <end position="298"/>
    </location>
</feature>
<gene>
    <name evidence="10" type="ORF">NFG57_13840</name>
</gene>
<dbReference type="Pfam" id="PF25876">
    <property type="entry name" value="HH_MFP_RND"/>
    <property type="match status" value="1"/>
</dbReference>
<evidence type="ECO:0000256" key="3">
    <source>
        <dbReference type="SAM" id="Coils"/>
    </source>
</evidence>
<dbReference type="PANTHER" id="PTHR30158:SF24">
    <property type="entry name" value="HLYD FAMILY SECRETION PROTEIN"/>
    <property type="match status" value="1"/>
</dbReference>
<dbReference type="GO" id="GO:0030313">
    <property type="term" value="C:cell envelope"/>
    <property type="evidence" value="ECO:0007669"/>
    <property type="project" value="UniProtKB-SubCell"/>
</dbReference>
<keyword evidence="5" id="KW-0732">Signal</keyword>
<dbReference type="Pfam" id="PF25944">
    <property type="entry name" value="Beta-barrel_RND"/>
    <property type="match status" value="1"/>
</dbReference>
<dbReference type="GO" id="GO:0046677">
    <property type="term" value="P:response to antibiotic"/>
    <property type="evidence" value="ECO:0007669"/>
    <property type="project" value="TreeGrafter"/>
</dbReference>
<dbReference type="PROSITE" id="PS51257">
    <property type="entry name" value="PROKAR_LIPOPROTEIN"/>
    <property type="match status" value="1"/>
</dbReference>
<dbReference type="Gene3D" id="2.40.30.170">
    <property type="match status" value="1"/>
</dbReference>
<dbReference type="EMBL" id="CP098828">
    <property type="protein sequence ID" value="XBO73901.1"/>
    <property type="molecule type" value="Genomic_DNA"/>
</dbReference>
<feature type="compositionally biased region" description="Low complexity" evidence="4">
    <location>
        <begin position="386"/>
        <end position="418"/>
    </location>
</feature>
<feature type="domain" description="Multidrug resistance protein MdtA-like barrel-sandwich hybrid" evidence="7">
    <location>
        <begin position="68"/>
        <end position="208"/>
    </location>
</feature>
<dbReference type="GO" id="GO:0022857">
    <property type="term" value="F:transmembrane transporter activity"/>
    <property type="evidence" value="ECO:0007669"/>
    <property type="project" value="InterPro"/>
</dbReference>
<evidence type="ECO:0000259" key="6">
    <source>
        <dbReference type="Pfam" id="PF25876"/>
    </source>
</evidence>
<dbReference type="PANTHER" id="PTHR30158">
    <property type="entry name" value="ACRA/E-RELATED COMPONENT OF DRUG EFFLUX TRANSPORTER"/>
    <property type="match status" value="1"/>
</dbReference>
<dbReference type="Gene3D" id="2.40.420.20">
    <property type="match status" value="1"/>
</dbReference>
<dbReference type="SUPFAM" id="SSF111369">
    <property type="entry name" value="HlyD-like secretion proteins"/>
    <property type="match status" value="1"/>
</dbReference>
<evidence type="ECO:0000259" key="8">
    <source>
        <dbReference type="Pfam" id="PF25944"/>
    </source>
</evidence>
<feature type="coiled-coil region" evidence="3">
    <location>
        <begin position="108"/>
        <end position="135"/>
    </location>
</feature>
<proteinExistence type="inferred from homology"/>
<evidence type="ECO:0000256" key="1">
    <source>
        <dbReference type="ARBA" id="ARBA00004519"/>
    </source>
</evidence>
<sequence length="465" mass="49037">MKTTIYRGRLWAALAAALLLVGCGQEEDPSAGQAGGQPPAKAIEVAELAYQDIPLDKSYPSKLMSEQEVTLVARVTGVLEERKFEPGDQVEQGESLYTIEPDLYEATVAQREADLASAQAELSRAERDANRFQQLAAQNSVSRQQVDQALADARVARASVAQAEAALKSAQLDLDYAEVTAPVSGVIGLSEVNVGNLVSPNTELATITPLDPLEVRFQMPQNDAFELRRQLKDMSIEDIAASLEAFSSRGDEPAVLSGHLDFLGSRVDPETSTVQAEATFANPDGAVLPGQYVRVKIEGLARFGVLAVPELALTQGLMGPQVYVLDEDNVARARPVQLGELAGAWQIILDGVEPGERVVVGDPGSLKPGTPIDPQPFDGDAEALMQEAQYEQQGQGAGQAAPEQAEQEAAASPGEPGADQSGQGTAESDGQGEDAASATQAAQQAPMNAPQGDQEAEEARGEGNE</sequence>
<feature type="region of interest" description="Disordered" evidence="4">
    <location>
        <begin position="359"/>
        <end position="465"/>
    </location>
</feature>
<dbReference type="Pfam" id="PF25917">
    <property type="entry name" value="BSH_RND"/>
    <property type="match status" value="1"/>
</dbReference>
<dbReference type="Gene3D" id="2.40.50.100">
    <property type="match status" value="1"/>
</dbReference>
<evidence type="ECO:0000259" key="9">
    <source>
        <dbReference type="Pfam" id="PF25967"/>
    </source>
</evidence>
<accession>A0AAU7KQ60</accession>
<evidence type="ECO:0000256" key="4">
    <source>
        <dbReference type="SAM" id="MobiDB-lite"/>
    </source>
</evidence>
<feature type="signal peptide" evidence="5">
    <location>
        <begin position="1"/>
        <end position="26"/>
    </location>
</feature>
<dbReference type="RefSeq" id="WP_213228834.1">
    <property type="nucleotide sequence ID" value="NZ_CP098828.1"/>
</dbReference>
<evidence type="ECO:0000256" key="5">
    <source>
        <dbReference type="SAM" id="SignalP"/>
    </source>
</evidence>
<dbReference type="InterPro" id="IPR058626">
    <property type="entry name" value="MdtA-like_b-barrel"/>
</dbReference>
<dbReference type="InterPro" id="IPR006143">
    <property type="entry name" value="RND_pump_MFP"/>
</dbReference>
<feature type="domain" description="Multidrug resistance protein MdtA-like C-terminal permuted SH3" evidence="9">
    <location>
        <begin position="305"/>
        <end position="361"/>
    </location>
</feature>
<dbReference type="NCBIfam" id="TIGR01730">
    <property type="entry name" value="RND_mfp"/>
    <property type="match status" value="1"/>
</dbReference>
<feature type="chain" id="PRO_5043829070" evidence="5">
    <location>
        <begin position="27"/>
        <end position="465"/>
    </location>
</feature>
<dbReference type="AlphaFoldDB" id="A0AAU7KQ60"/>
<reference evidence="10" key="1">
    <citation type="submission" date="2022-06" db="EMBL/GenBank/DDBJ databases">
        <title>A novel DMS-producing enzyme.</title>
        <authorList>
            <person name="Zhang Y."/>
        </authorList>
    </citation>
    <scope>NUCLEOTIDE SEQUENCE</scope>
    <source>
        <strain evidence="10">H10-59</strain>
    </source>
</reference>
<dbReference type="GO" id="GO:0005886">
    <property type="term" value="C:plasma membrane"/>
    <property type="evidence" value="ECO:0007669"/>
    <property type="project" value="TreeGrafter"/>
</dbReference>
<dbReference type="InterPro" id="IPR058627">
    <property type="entry name" value="MdtA-like_C"/>
</dbReference>
<dbReference type="InterPro" id="IPR058625">
    <property type="entry name" value="MdtA-like_BSH"/>
</dbReference>
<evidence type="ECO:0000259" key="7">
    <source>
        <dbReference type="Pfam" id="PF25917"/>
    </source>
</evidence>
<comment type="similarity">
    <text evidence="2">Belongs to the membrane fusion protein (MFP) (TC 8.A.1) family.</text>
</comment>
<feature type="domain" description="Multidrug resistance protein MdtA-like alpha-helical hairpin" evidence="6">
    <location>
        <begin position="108"/>
        <end position="177"/>
    </location>
</feature>